<dbReference type="EMBL" id="JAGRPV010000001">
    <property type="protein sequence ID" value="MDI4644409.1"/>
    <property type="molecule type" value="Genomic_DNA"/>
</dbReference>
<evidence type="ECO:0000313" key="1">
    <source>
        <dbReference type="EMBL" id="MDI4644409.1"/>
    </source>
</evidence>
<gene>
    <name evidence="1" type="ORF">KB449_05515</name>
</gene>
<reference evidence="1" key="1">
    <citation type="submission" date="2023-04" db="EMBL/GenBank/DDBJ databases">
        <title>Comparative genomic analysis of Cohnella hashimotonis sp. nov., isolated from the International Space Station.</title>
        <authorList>
            <person name="Venkateswaran K."/>
            <person name="Simpson A."/>
        </authorList>
    </citation>
    <scope>NUCLEOTIDE SEQUENCE</scope>
    <source>
        <strain evidence="1">F6_2S_P_1</strain>
    </source>
</reference>
<comment type="caution">
    <text evidence="1">The sequence shown here is derived from an EMBL/GenBank/DDBJ whole genome shotgun (WGS) entry which is preliminary data.</text>
</comment>
<accession>A0ABT6TEL7</accession>
<dbReference type="Proteomes" id="UP001161691">
    <property type="component" value="Unassembled WGS sequence"/>
</dbReference>
<keyword evidence="2" id="KW-1185">Reference proteome</keyword>
<sequence>MACSIAKPGDCLPKIGGSLGEWAEDAKNSLRKLEIKDLNDFFNKIGSDITHFPKDVQKAIDDTNAELKRFNININDFLDNTMDALKDATKSFATPETMAKKAAIGLANAFKSNNNTATIAACSVAIGGGLVAIGTSIQVASAGVPNPYADYLIAYGPAVSTWACTEAYKQ</sequence>
<evidence type="ECO:0000313" key="2">
    <source>
        <dbReference type="Proteomes" id="UP001161691"/>
    </source>
</evidence>
<proteinExistence type="predicted"/>
<protein>
    <submittedName>
        <fullName evidence="1">Uncharacterized protein</fullName>
    </submittedName>
</protein>
<name>A0ABT6TEL7_9BACL</name>
<organism evidence="1 2">
    <name type="scientific">Cohnella hashimotonis</name>
    <dbReference type="NCBI Taxonomy" id="2826895"/>
    <lineage>
        <taxon>Bacteria</taxon>
        <taxon>Bacillati</taxon>
        <taxon>Bacillota</taxon>
        <taxon>Bacilli</taxon>
        <taxon>Bacillales</taxon>
        <taxon>Paenibacillaceae</taxon>
        <taxon>Cohnella</taxon>
    </lineage>
</organism>
<dbReference type="RefSeq" id="WP_282907413.1">
    <property type="nucleotide sequence ID" value="NZ_JAGRPV010000001.1"/>
</dbReference>